<dbReference type="AlphaFoldDB" id="B5L5U6"/>
<evidence type="ECO:0000256" key="2">
    <source>
        <dbReference type="ARBA" id="ARBA00022448"/>
    </source>
</evidence>
<organism evidence="10">
    <name type="scientific">uncultured bacterium BLR2</name>
    <dbReference type="NCBI Taxonomy" id="506520"/>
    <lineage>
        <taxon>Bacteria</taxon>
        <taxon>environmental samples</taxon>
    </lineage>
</organism>
<evidence type="ECO:0000313" key="10">
    <source>
        <dbReference type="EMBL" id="ACH58981.1"/>
    </source>
</evidence>
<dbReference type="InterPro" id="IPR050739">
    <property type="entry name" value="MFP"/>
</dbReference>
<evidence type="ECO:0000256" key="3">
    <source>
        <dbReference type="ARBA" id="ARBA00022475"/>
    </source>
</evidence>
<proteinExistence type="predicted"/>
<dbReference type="Gene3D" id="2.40.30.170">
    <property type="match status" value="1"/>
</dbReference>
<feature type="domain" description="Multidrug export protein EmrA/FarA alpha-helical hairpin" evidence="9">
    <location>
        <begin position="95"/>
        <end position="214"/>
    </location>
</feature>
<keyword evidence="5 8" id="KW-0812">Transmembrane</keyword>
<comment type="subcellular location">
    <subcellularLocation>
        <location evidence="1">Cell inner membrane</location>
        <topology evidence="1">Single-pass membrane protein</topology>
    </subcellularLocation>
</comment>
<keyword evidence="2" id="KW-0813">Transport</keyword>
<keyword evidence="7 8" id="KW-0472">Membrane</keyword>
<evidence type="ECO:0000256" key="5">
    <source>
        <dbReference type="ARBA" id="ARBA00022692"/>
    </source>
</evidence>
<dbReference type="GO" id="GO:0055085">
    <property type="term" value="P:transmembrane transport"/>
    <property type="evidence" value="ECO:0007669"/>
    <property type="project" value="InterPro"/>
</dbReference>
<keyword evidence="6 8" id="KW-1133">Transmembrane helix</keyword>
<keyword evidence="3" id="KW-1003">Cell membrane</keyword>
<sequence length="391" mass="42338">MNEAATPTAPADVPATGNRRRILLTITFVLLLLAAGWTVLEVLVLSKREKTDDAYVTGNQIRVSSQIAGIVVEVFARNTSRVEPGQKLLRLDDADARQALERAAANLAQTVRQVRQQTAQSVQFDAQIAGRELELQQAEEDLRQREPLLAEQAVAGEEVRHARNAVALARTALRQSQQQSAAARALVDHVSLEQNPSVLAAVAAYKDAWLHTQRSIIVAPAGGYIAQRSVQLGQRIAPGEPLMSIIALQDVWLEANFKEKQLRNLRIGQPAEIETDVYGGDVVFHGRIIGLSAGTGAAFSLLPPQNASGNWIKITQRVPVKIALDPRELAAHPLRIGLSTTTTIDTHDRDGAVLAVDPVSDVHESTLSYVHDPVTAEQEALKIIRANSGGN</sequence>
<evidence type="ECO:0000256" key="8">
    <source>
        <dbReference type="SAM" id="Phobius"/>
    </source>
</evidence>
<evidence type="ECO:0000259" key="9">
    <source>
        <dbReference type="Pfam" id="PF25885"/>
    </source>
</evidence>
<dbReference type="Pfam" id="PF25885">
    <property type="entry name" value="HH_EMRA"/>
    <property type="match status" value="1"/>
</dbReference>
<dbReference type="GO" id="GO:0005886">
    <property type="term" value="C:plasma membrane"/>
    <property type="evidence" value="ECO:0007669"/>
    <property type="project" value="UniProtKB-SubCell"/>
</dbReference>
<dbReference type="GO" id="GO:0042908">
    <property type="term" value="P:xenobiotic transport"/>
    <property type="evidence" value="ECO:0007669"/>
    <property type="project" value="UniProtKB-ARBA"/>
</dbReference>
<dbReference type="InterPro" id="IPR058633">
    <property type="entry name" value="EmrA/FarA_HH"/>
</dbReference>
<evidence type="ECO:0000256" key="1">
    <source>
        <dbReference type="ARBA" id="ARBA00004377"/>
    </source>
</evidence>
<reference evidence="10" key="1">
    <citation type="journal article" date="2009" name="ISME J.">
        <title>Functional metagenomics reveals diverse beta-lactamases in a remote Alaskan soil.</title>
        <authorList>
            <person name="Allen H.K."/>
            <person name="Moe L.A."/>
            <person name="Rodbumrer J."/>
            <person name="Gaarder A."/>
            <person name="Handelsman J."/>
        </authorList>
    </citation>
    <scope>NUCLEOTIDE SEQUENCE</scope>
</reference>
<evidence type="ECO:0000256" key="7">
    <source>
        <dbReference type="ARBA" id="ARBA00023136"/>
    </source>
</evidence>
<dbReference type="PANTHER" id="PTHR30386:SF19">
    <property type="entry name" value="MULTIDRUG EXPORT PROTEIN EMRA-RELATED"/>
    <property type="match status" value="1"/>
</dbReference>
<dbReference type="FunFam" id="2.40.30.170:FF:000003">
    <property type="entry name" value="Multidrug resistance protein A"/>
    <property type="match status" value="1"/>
</dbReference>
<keyword evidence="4" id="KW-0997">Cell inner membrane</keyword>
<evidence type="ECO:0000256" key="6">
    <source>
        <dbReference type="ARBA" id="ARBA00022989"/>
    </source>
</evidence>
<feature type="transmembrane region" description="Helical" evidence="8">
    <location>
        <begin position="22"/>
        <end position="45"/>
    </location>
</feature>
<dbReference type="EMBL" id="EU408347">
    <property type="protein sequence ID" value="ACH58981.1"/>
    <property type="molecule type" value="Genomic_DNA"/>
</dbReference>
<dbReference type="PANTHER" id="PTHR30386">
    <property type="entry name" value="MEMBRANE FUSION SUBUNIT OF EMRAB-TOLC MULTIDRUG EFFLUX PUMP"/>
    <property type="match status" value="1"/>
</dbReference>
<protein>
    <submittedName>
        <fullName evidence="10">Membrane fusion component of tripartite multidrug resistance system</fullName>
    </submittedName>
</protein>
<gene>
    <name evidence="10" type="ORF">AKSOIL_0060</name>
</gene>
<accession>B5L5U6</accession>
<dbReference type="Gene3D" id="2.40.50.100">
    <property type="match status" value="1"/>
</dbReference>
<evidence type="ECO:0000256" key="4">
    <source>
        <dbReference type="ARBA" id="ARBA00022519"/>
    </source>
</evidence>
<name>B5L5U6_9BACT</name>